<evidence type="ECO:0000313" key="2">
    <source>
        <dbReference type="Proteomes" id="UP000887574"/>
    </source>
</evidence>
<accession>A0A915DKE3</accession>
<dbReference type="WBParaSite" id="jg20920">
    <property type="protein sequence ID" value="jg20920"/>
    <property type="gene ID" value="jg20920"/>
</dbReference>
<reference evidence="3" key="1">
    <citation type="submission" date="2022-11" db="UniProtKB">
        <authorList>
            <consortium name="WormBaseParasite"/>
        </authorList>
    </citation>
    <scope>IDENTIFICATION</scope>
</reference>
<evidence type="ECO:0000313" key="3">
    <source>
        <dbReference type="WBParaSite" id="jg20920"/>
    </source>
</evidence>
<sequence length="546" mass="62630">MPSGPIDVPKKNQTAEDAASSLKSMDHKSSSTAGDLKKIAAEPLINHLFVFPPDWLKTSNLTMMETLLNVIVDKQGNKCEELSDDSANVICDDVEFPDVMEAAKLLQLQARRKFKDNFSPSIYKPLILIDNYDRPVLEAHLQGVPDVQIQSLKRFLIEEISKLNGGPQRVSNLKDLMQLIRNKNVEMNIHPILTDEHIYSLYRFAKSGISMSTKMRDIFFSFLYQLGVVDAKLVDASADAKSQSLPVCIQIPNRNQDEYLISMAAFCYHDRFREGFLSGVEELALKICDLTDKCLLLMNPLDEAATPLGEKELQEGVKDDVENMRKAMQQYAGKFNYKKFKEFEGYDEDLVNNSPSDLEDHERTFHGLFDFGFNLPQIFNFVGSEVPIEDAVKPSASDACDSMATAVENCTLSKRCRNQKNLALYQAMWYGTDWTKLNELIKRNKIKHVLFLAFVFLVNPKTNALDGVLSNYYFWKVEREEEYIKKRDSLCNNYKDSRMKRANPVERPRGEITGYWTYATREKLEKARDLMKKQSKQRKKDAEEED</sequence>
<protein>
    <submittedName>
        <fullName evidence="3">Uncharacterized protein</fullName>
    </submittedName>
</protein>
<dbReference type="Proteomes" id="UP000887574">
    <property type="component" value="Unplaced"/>
</dbReference>
<feature type="region of interest" description="Disordered" evidence="1">
    <location>
        <begin position="1"/>
        <end position="30"/>
    </location>
</feature>
<proteinExistence type="predicted"/>
<dbReference type="AlphaFoldDB" id="A0A915DKE3"/>
<organism evidence="2 3">
    <name type="scientific">Ditylenchus dipsaci</name>
    <dbReference type="NCBI Taxonomy" id="166011"/>
    <lineage>
        <taxon>Eukaryota</taxon>
        <taxon>Metazoa</taxon>
        <taxon>Ecdysozoa</taxon>
        <taxon>Nematoda</taxon>
        <taxon>Chromadorea</taxon>
        <taxon>Rhabditida</taxon>
        <taxon>Tylenchina</taxon>
        <taxon>Tylenchomorpha</taxon>
        <taxon>Sphaerularioidea</taxon>
        <taxon>Anguinidae</taxon>
        <taxon>Anguininae</taxon>
        <taxon>Ditylenchus</taxon>
    </lineage>
</organism>
<name>A0A915DKE3_9BILA</name>
<evidence type="ECO:0000256" key="1">
    <source>
        <dbReference type="SAM" id="MobiDB-lite"/>
    </source>
</evidence>
<keyword evidence="2" id="KW-1185">Reference proteome</keyword>